<reference evidence="9" key="1">
    <citation type="submission" date="2018-05" db="EMBL/GenBank/DDBJ databases">
        <authorList>
            <person name="Lanie J.A."/>
            <person name="Ng W.-L."/>
            <person name="Kazmierczak K.M."/>
            <person name="Andrzejewski T.M."/>
            <person name="Davidsen T.M."/>
            <person name="Wayne K.J."/>
            <person name="Tettelin H."/>
            <person name="Glass J.I."/>
            <person name="Rusch D."/>
            <person name="Podicherti R."/>
            <person name="Tsui H.-C.T."/>
            <person name="Winkler M.E."/>
        </authorList>
    </citation>
    <scope>NUCLEOTIDE SEQUENCE</scope>
</reference>
<accession>A0A382PTY7</accession>
<dbReference type="EMBL" id="UINC01109702">
    <property type="protein sequence ID" value="SVC76696.1"/>
    <property type="molecule type" value="Genomic_DNA"/>
</dbReference>
<dbReference type="SUPFAM" id="SSF51569">
    <property type="entry name" value="Aldolase"/>
    <property type="match status" value="1"/>
</dbReference>
<sequence>MPQSVLKLIDRRSVIPVLTVSDPRKAVLVAEALACAGMKLVEVTLRTESALEAAEAIIRALPNLIVGVGTVATVDQLKASYDCGARFAVSPGLTPGLADAAEALAMPYLPGVQTVSEVLQAREFGFDALKLFPAELAGGIPLLKQYAALFPTISFCPTGGISEKDLRNYLQEPNVFSVGGSWLTPANLIDASDWSSIEKLASHAVQICQQFAN</sequence>
<dbReference type="Pfam" id="PF01081">
    <property type="entry name" value="Aldolase"/>
    <property type="match status" value="1"/>
</dbReference>
<proteinExistence type="inferred from homology"/>
<evidence type="ECO:0000256" key="2">
    <source>
        <dbReference type="ARBA" id="ARBA00004736"/>
    </source>
</evidence>
<gene>
    <name evidence="9" type="ORF">METZ01_LOCUS329550</name>
</gene>
<evidence type="ECO:0000313" key="9">
    <source>
        <dbReference type="EMBL" id="SVC76696.1"/>
    </source>
</evidence>
<name>A0A382PTY7_9ZZZZ</name>
<evidence type="ECO:0000256" key="8">
    <source>
        <dbReference type="ARBA" id="ARBA00023277"/>
    </source>
</evidence>
<dbReference type="InterPro" id="IPR031338">
    <property type="entry name" value="KDPG/KHG_AS_2"/>
</dbReference>
<evidence type="ECO:0000256" key="6">
    <source>
        <dbReference type="ARBA" id="ARBA00023239"/>
    </source>
</evidence>
<dbReference type="AlphaFoldDB" id="A0A382PTY7"/>
<evidence type="ECO:0000256" key="4">
    <source>
        <dbReference type="ARBA" id="ARBA00011233"/>
    </source>
</evidence>
<keyword evidence="8" id="KW-0119">Carbohydrate metabolism</keyword>
<evidence type="ECO:0000256" key="5">
    <source>
        <dbReference type="ARBA" id="ARBA00013063"/>
    </source>
</evidence>
<comment type="similarity">
    <text evidence="3">Belongs to the KHG/KDPG aldolase family.</text>
</comment>
<dbReference type="EC" id="4.1.2.14" evidence="5"/>
<dbReference type="PANTHER" id="PTHR30246:SF1">
    <property type="entry name" value="2-DEHYDRO-3-DEOXY-6-PHOSPHOGALACTONATE ALDOLASE-RELATED"/>
    <property type="match status" value="1"/>
</dbReference>
<comment type="catalytic activity">
    <reaction evidence="1">
        <text>2-dehydro-3-deoxy-6-phospho-D-gluconate = D-glyceraldehyde 3-phosphate + pyruvate</text>
        <dbReference type="Rhea" id="RHEA:17089"/>
        <dbReference type="ChEBI" id="CHEBI:15361"/>
        <dbReference type="ChEBI" id="CHEBI:57569"/>
        <dbReference type="ChEBI" id="CHEBI:59776"/>
        <dbReference type="EC" id="4.1.2.14"/>
    </reaction>
</comment>
<comment type="subunit">
    <text evidence="4">Homotrimer.</text>
</comment>
<dbReference type="CDD" id="cd00452">
    <property type="entry name" value="KDPG_aldolase"/>
    <property type="match status" value="1"/>
</dbReference>
<dbReference type="InterPro" id="IPR000887">
    <property type="entry name" value="Aldlse_KDPG_KHG"/>
</dbReference>
<dbReference type="PROSITE" id="PS00159">
    <property type="entry name" value="ALDOLASE_KDPG_KHG_1"/>
    <property type="match status" value="1"/>
</dbReference>
<evidence type="ECO:0000256" key="3">
    <source>
        <dbReference type="ARBA" id="ARBA00006906"/>
    </source>
</evidence>
<dbReference type="PANTHER" id="PTHR30246">
    <property type="entry name" value="2-KETO-3-DEOXY-6-PHOSPHOGLUCONATE ALDOLASE"/>
    <property type="match status" value="1"/>
</dbReference>
<keyword evidence="7" id="KW-0704">Schiff base</keyword>
<evidence type="ECO:0000256" key="1">
    <source>
        <dbReference type="ARBA" id="ARBA00000654"/>
    </source>
</evidence>
<evidence type="ECO:0000256" key="7">
    <source>
        <dbReference type="ARBA" id="ARBA00023270"/>
    </source>
</evidence>
<dbReference type="InterPro" id="IPR031337">
    <property type="entry name" value="KDPG/KHG_AS_1"/>
</dbReference>
<dbReference type="InterPro" id="IPR013785">
    <property type="entry name" value="Aldolase_TIM"/>
</dbReference>
<dbReference type="NCBIfam" id="TIGR01182">
    <property type="entry name" value="eda"/>
    <property type="match status" value="1"/>
</dbReference>
<protein>
    <recommendedName>
        <fullName evidence="5">2-dehydro-3-deoxy-phosphogluconate aldolase</fullName>
        <ecNumber evidence="5">4.1.2.14</ecNumber>
    </recommendedName>
</protein>
<organism evidence="9">
    <name type="scientific">marine metagenome</name>
    <dbReference type="NCBI Taxonomy" id="408172"/>
    <lineage>
        <taxon>unclassified sequences</taxon>
        <taxon>metagenomes</taxon>
        <taxon>ecological metagenomes</taxon>
    </lineage>
</organism>
<dbReference type="Gene3D" id="3.20.20.70">
    <property type="entry name" value="Aldolase class I"/>
    <property type="match status" value="1"/>
</dbReference>
<comment type="pathway">
    <text evidence="2">Carbohydrate acid metabolism; 2-dehydro-3-deoxy-D-gluconate degradation; D-glyceraldehyde 3-phosphate and pyruvate from 2-dehydro-3-deoxy-D-gluconate: step 2/2.</text>
</comment>
<keyword evidence="6" id="KW-0456">Lyase</keyword>
<dbReference type="GO" id="GO:0008675">
    <property type="term" value="F:2-dehydro-3-deoxy-phosphogluconate aldolase activity"/>
    <property type="evidence" value="ECO:0007669"/>
    <property type="project" value="UniProtKB-EC"/>
</dbReference>
<dbReference type="PROSITE" id="PS00160">
    <property type="entry name" value="ALDOLASE_KDPG_KHG_2"/>
    <property type="match status" value="1"/>
</dbReference>